<dbReference type="InterPro" id="IPR015943">
    <property type="entry name" value="WD40/YVTN_repeat-like_dom_sf"/>
</dbReference>
<reference evidence="2" key="1">
    <citation type="submission" date="2021-03" db="EMBL/GenBank/DDBJ databases">
        <title>Streptomyces strains.</title>
        <authorList>
            <person name="Lund M.B."/>
            <person name="Toerring T."/>
        </authorList>
    </citation>
    <scope>NUCLEOTIDE SEQUENCE</scope>
    <source>
        <strain evidence="2">JCM 4242</strain>
    </source>
</reference>
<dbReference type="InterPro" id="IPR002372">
    <property type="entry name" value="PQQ_rpt_dom"/>
</dbReference>
<evidence type="ECO:0000259" key="1">
    <source>
        <dbReference type="Pfam" id="PF13360"/>
    </source>
</evidence>
<protein>
    <submittedName>
        <fullName evidence="2">PQQ-binding-like beta-propeller repeat protein</fullName>
    </submittedName>
</protein>
<dbReference type="EMBL" id="JAFMOF010000008">
    <property type="protein sequence ID" value="MBO0657326.1"/>
    <property type="molecule type" value="Genomic_DNA"/>
</dbReference>
<comment type="caution">
    <text evidence="2">The sequence shown here is derived from an EMBL/GenBank/DDBJ whole genome shotgun (WGS) entry which is preliminary data.</text>
</comment>
<evidence type="ECO:0000313" key="2">
    <source>
        <dbReference type="EMBL" id="MBO0657326.1"/>
    </source>
</evidence>
<proteinExistence type="predicted"/>
<evidence type="ECO:0000313" key="3">
    <source>
        <dbReference type="Proteomes" id="UP000664781"/>
    </source>
</evidence>
<name>A0A939JQD8_9ACTN</name>
<feature type="domain" description="Pyrrolo-quinoline quinone repeat" evidence="1">
    <location>
        <begin position="2"/>
        <end position="75"/>
    </location>
</feature>
<organism evidence="2 3">
    <name type="scientific">Streptomyces triculaminicus</name>
    <dbReference type="NCBI Taxonomy" id="2816232"/>
    <lineage>
        <taxon>Bacteria</taxon>
        <taxon>Bacillati</taxon>
        <taxon>Actinomycetota</taxon>
        <taxon>Actinomycetes</taxon>
        <taxon>Kitasatosporales</taxon>
        <taxon>Streptomycetaceae</taxon>
        <taxon>Streptomyces</taxon>
    </lineage>
</organism>
<dbReference type="Pfam" id="PF13360">
    <property type="entry name" value="PQQ_2"/>
    <property type="match status" value="1"/>
</dbReference>
<gene>
    <name evidence="2" type="ORF">J1792_32830</name>
</gene>
<dbReference type="AlphaFoldDB" id="A0A939JQD8"/>
<sequence>MSAETGKQLWRVDRMTRCSSRPYVAGDDVIVTHAGNMWSYDARTGRPRWQLPDTSTIMADPYIASGVLYALSSEGIQAIRL</sequence>
<dbReference type="Proteomes" id="UP000664781">
    <property type="component" value="Unassembled WGS sequence"/>
</dbReference>
<dbReference type="InterPro" id="IPR011047">
    <property type="entry name" value="Quinoprotein_ADH-like_sf"/>
</dbReference>
<accession>A0A939JQD8</accession>
<keyword evidence="3" id="KW-1185">Reference proteome</keyword>
<dbReference type="SUPFAM" id="SSF50998">
    <property type="entry name" value="Quinoprotein alcohol dehydrogenase-like"/>
    <property type="match status" value="1"/>
</dbReference>
<dbReference type="Gene3D" id="2.130.10.10">
    <property type="entry name" value="YVTN repeat-like/Quinoprotein amine dehydrogenase"/>
    <property type="match status" value="1"/>
</dbReference>